<dbReference type="GO" id="GO:0034976">
    <property type="term" value="P:response to endoplasmic reticulum stress"/>
    <property type="evidence" value="ECO:0007669"/>
    <property type="project" value="TreeGrafter"/>
</dbReference>
<dbReference type="GO" id="GO:0003756">
    <property type="term" value="F:protein disulfide isomerase activity"/>
    <property type="evidence" value="ECO:0007669"/>
    <property type="project" value="UniProtKB-EC"/>
</dbReference>
<evidence type="ECO:0000256" key="1">
    <source>
        <dbReference type="ARBA" id="ARBA00001182"/>
    </source>
</evidence>
<gene>
    <name evidence="10" type="ORF">PGLA2088_LOCUS20390</name>
</gene>
<reference evidence="10" key="1">
    <citation type="submission" date="2021-02" db="EMBL/GenBank/DDBJ databases">
        <authorList>
            <person name="Dougan E. K."/>
            <person name="Rhodes N."/>
            <person name="Thang M."/>
            <person name="Chan C."/>
        </authorList>
    </citation>
    <scope>NUCLEOTIDE SEQUENCE</scope>
</reference>
<dbReference type="CDD" id="cd06463">
    <property type="entry name" value="p23_like"/>
    <property type="match status" value="1"/>
</dbReference>
<comment type="caution">
    <text evidence="10">The sequence shown here is derived from an EMBL/GenBank/DDBJ whole genome shotgun (WGS) entry which is preliminary data.</text>
</comment>
<dbReference type="PROSITE" id="PS51203">
    <property type="entry name" value="CS"/>
    <property type="match status" value="1"/>
</dbReference>
<dbReference type="CDD" id="cd02981">
    <property type="entry name" value="PDI_b_family"/>
    <property type="match status" value="1"/>
</dbReference>
<sequence length="393" mass="44376">MLWATCFWQLLLAAILSCAAAKAAVPHFKWGQNKEQLFVSVMVRELDASSVSVALNGPGELIFNAKNSKGQVFALDLDLREDVKQDSMKWEVSARSDKWGIATVITLSKEHSHRWDLFVTDLQQYKGLLDKDWSREDQKLEPEEDTTVMDDNGAVIKLTEANLNKTIEKYGCLVVNIRFPWCSVCKGVDDQFSKAASTAKAMGKRNSSSPWRKAAFAYIDARKHKTLGRRFNANCNAGSCKHWLFTGNPSEVLSINGQYDEASLLSQLEKYLRPAVVTLKDLSEVDKLKAVNLTVVASFASKEPKGSAFTTFERIANSMRGDMVFAVAYGVEKDYIELWKPQAKEPLRLKHSEFGDDGTGLEQWLRARAMPLLQTYEWTLREKFEKMKLPVAR</sequence>
<evidence type="ECO:0000256" key="5">
    <source>
        <dbReference type="ARBA" id="ARBA00022824"/>
    </source>
</evidence>
<comment type="similarity">
    <text evidence="3">Belongs to the protein disulfide isomerase family.</text>
</comment>
<evidence type="ECO:0000256" key="7">
    <source>
        <dbReference type="ARBA" id="ARBA00023284"/>
    </source>
</evidence>
<keyword evidence="8" id="KW-0732">Signal</keyword>
<dbReference type="Gene3D" id="2.60.40.790">
    <property type="match status" value="1"/>
</dbReference>
<dbReference type="GO" id="GO:0006457">
    <property type="term" value="P:protein folding"/>
    <property type="evidence" value="ECO:0007669"/>
    <property type="project" value="TreeGrafter"/>
</dbReference>
<dbReference type="InterPro" id="IPR008978">
    <property type="entry name" value="HSP20-like_chaperone"/>
</dbReference>
<evidence type="ECO:0000313" key="10">
    <source>
        <dbReference type="EMBL" id="CAE8677604.1"/>
    </source>
</evidence>
<dbReference type="PANTHER" id="PTHR18929">
    <property type="entry name" value="PROTEIN DISULFIDE ISOMERASE"/>
    <property type="match status" value="1"/>
</dbReference>
<feature type="non-terminal residue" evidence="10">
    <location>
        <position position="393"/>
    </location>
</feature>
<dbReference type="PANTHER" id="PTHR18929:SF132">
    <property type="entry name" value="PROTEIN DISULFIDE-ISOMERASE A3"/>
    <property type="match status" value="1"/>
</dbReference>
<keyword evidence="7" id="KW-0676">Redox-active center</keyword>
<organism evidence="10 11">
    <name type="scientific">Polarella glacialis</name>
    <name type="common">Dinoflagellate</name>
    <dbReference type="NCBI Taxonomy" id="89957"/>
    <lineage>
        <taxon>Eukaryota</taxon>
        <taxon>Sar</taxon>
        <taxon>Alveolata</taxon>
        <taxon>Dinophyceae</taxon>
        <taxon>Suessiales</taxon>
        <taxon>Suessiaceae</taxon>
        <taxon>Polarella</taxon>
    </lineage>
</organism>
<protein>
    <recommendedName>
        <fullName evidence="4">protein disulfide-isomerase</fullName>
        <ecNumber evidence="4">5.3.4.1</ecNumber>
    </recommendedName>
</protein>
<dbReference type="EMBL" id="CAJNNW010025541">
    <property type="protein sequence ID" value="CAE8677604.1"/>
    <property type="molecule type" value="Genomic_DNA"/>
</dbReference>
<dbReference type="EC" id="5.3.4.1" evidence="4"/>
<dbReference type="GO" id="GO:0005788">
    <property type="term" value="C:endoplasmic reticulum lumen"/>
    <property type="evidence" value="ECO:0007669"/>
    <property type="project" value="UniProtKB-SubCell"/>
</dbReference>
<keyword evidence="5" id="KW-0256">Endoplasmic reticulum</keyword>
<evidence type="ECO:0000256" key="3">
    <source>
        <dbReference type="ARBA" id="ARBA00006347"/>
    </source>
</evidence>
<dbReference type="InterPro" id="IPR007052">
    <property type="entry name" value="CS_dom"/>
</dbReference>
<dbReference type="AlphaFoldDB" id="A0A813JDW9"/>
<keyword evidence="6" id="KW-0413">Isomerase</keyword>
<feature type="domain" description="CS" evidence="9">
    <location>
        <begin position="23"/>
        <end position="119"/>
    </location>
</feature>
<dbReference type="Proteomes" id="UP000626109">
    <property type="component" value="Unassembled WGS sequence"/>
</dbReference>
<evidence type="ECO:0000313" key="11">
    <source>
        <dbReference type="Proteomes" id="UP000626109"/>
    </source>
</evidence>
<dbReference type="SUPFAM" id="SSF52833">
    <property type="entry name" value="Thioredoxin-like"/>
    <property type="match status" value="1"/>
</dbReference>
<evidence type="ECO:0000256" key="8">
    <source>
        <dbReference type="SAM" id="SignalP"/>
    </source>
</evidence>
<accession>A0A813JDW9</accession>
<dbReference type="Pfam" id="PF04969">
    <property type="entry name" value="CS"/>
    <property type="match status" value="1"/>
</dbReference>
<dbReference type="Gene3D" id="3.40.30.10">
    <property type="entry name" value="Glutaredoxin"/>
    <property type="match status" value="1"/>
</dbReference>
<feature type="chain" id="PRO_5032568463" description="protein disulfide-isomerase" evidence="8">
    <location>
        <begin position="22"/>
        <end position="393"/>
    </location>
</feature>
<evidence type="ECO:0000256" key="2">
    <source>
        <dbReference type="ARBA" id="ARBA00004319"/>
    </source>
</evidence>
<dbReference type="SUPFAM" id="SSF49764">
    <property type="entry name" value="HSP20-like chaperones"/>
    <property type="match status" value="1"/>
</dbReference>
<evidence type="ECO:0000256" key="6">
    <source>
        <dbReference type="ARBA" id="ARBA00023235"/>
    </source>
</evidence>
<name>A0A813JDW9_POLGL</name>
<dbReference type="InterPro" id="IPR036249">
    <property type="entry name" value="Thioredoxin-like_sf"/>
</dbReference>
<feature type="signal peptide" evidence="8">
    <location>
        <begin position="1"/>
        <end position="21"/>
    </location>
</feature>
<evidence type="ECO:0000259" key="9">
    <source>
        <dbReference type="PROSITE" id="PS51203"/>
    </source>
</evidence>
<comment type="subcellular location">
    <subcellularLocation>
        <location evidence="2">Endoplasmic reticulum lumen</location>
    </subcellularLocation>
</comment>
<comment type="catalytic activity">
    <reaction evidence="1">
        <text>Catalyzes the rearrangement of -S-S- bonds in proteins.</text>
        <dbReference type="EC" id="5.3.4.1"/>
    </reaction>
</comment>
<evidence type="ECO:0000256" key="4">
    <source>
        <dbReference type="ARBA" id="ARBA00012723"/>
    </source>
</evidence>
<proteinExistence type="inferred from homology"/>